<accession>A0A9R1JX94</accession>
<evidence type="ECO:0000313" key="5">
    <source>
        <dbReference type="EMBL" id="KAF7033011.1"/>
    </source>
</evidence>
<evidence type="ECO:0000256" key="3">
    <source>
        <dbReference type="ARBA" id="ARBA00022946"/>
    </source>
</evidence>
<dbReference type="Pfam" id="PF12854">
    <property type="entry name" value="PPR_1"/>
    <property type="match status" value="1"/>
</dbReference>
<gene>
    <name evidence="5" type="ORF">CFC21_044137</name>
</gene>
<organism evidence="5">
    <name type="scientific">Triticum aestivum</name>
    <name type="common">Wheat</name>
    <dbReference type="NCBI Taxonomy" id="4565"/>
    <lineage>
        <taxon>Eukaryota</taxon>
        <taxon>Viridiplantae</taxon>
        <taxon>Streptophyta</taxon>
        <taxon>Embryophyta</taxon>
        <taxon>Tracheophyta</taxon>
        <taxon>Spermatophyta</taxon>
        <taxon>Magnoliopsida</taxon>
        <taxon>Liliopsida</taxon>
        <taxon>Poales</taxon>
        <taxon>Poaceae</taxon>
        <taxon>BOP clade</taxon>
        <taxon>Pooideae</taxon>
        <taxon>Triticodae</taxon>
        <taxon>Triticeae</taxon>
        <taxon>Triticinae</taxon>
        <taxon>Triticum</taxon>
    </lineage>
</organism>
<keyword evidence="2" id="KW-0677">Repeat</keyword>
<dbReference type="InterPro" id="IPR002885">
    <property type="entry name" value="PPR_rpt"/>
</dbReference>
<name>A0A9R1JX94_WHEAT</name>
<dbReference type="PROSITE" id="PS51375">
    <property type="entry name" value="PPR"/>
    <property type="match status" value="3"/>
</dbReference>
<dbReference type="InterPro" id="IPR011990">
    <property type="entry name" value="TPR-like_helical_dom_sf"/>
</dbReference>
<dbReference type="AlphaFoldDB" id="A0A9R1JX94"/>
<comment type="caution">
    <text evidence="5">The sequence shown here is derived from an EMBL/GenBank/DDBJ whole genome shotgun (WGS) entry which is preliminary data.</text>
</comment>
<sequence length="263" mass="29921">MDEASRLFNEMIDSNLVPNEATYNVMIEGYFLVGNIRKVFQLYDQMIDRGLTPDNDTYRPLISGLWLTSHALKAKEFVANLENECSLNKFSLTTLMHGFCREGRLTEAYHVWSEMAMQGINLDLVSSTIIVYTTLKLHDTEKSCVLLREMTEKSVRLENVFHTCMIDVHSKEGNMVQALNSWDNMIVDGCFPNTGTCTVLVNNLCKSGHLSSVELLCKEMLSSHFLPNNYTYNCFLDYFTTEGKLDKAKDISISPCFEALLLT</sequence>
<proteinExistence type="inferred from homology"/>
<reference evidence="5" key="1">
    <citation type="journal article" date="2017" name="Gigascience">
        <title>The first near-complete assembly of the hexaploid bread wheat genome, Triticum aestivum.</title>
        <authorList>
            <person name="Zimin A.V."/>
            <person name="Puiu D."/>
            <person name="Hall R."/>
            <person name="Kingan S."/>
            <person name="Clavijo B.J."/>
            <person name="Salzberg S.L."/>
        </authorList>
    </citation>
    <scope>NUCLEOTIDE SEQUENCE</scope>
    <source>
        <tissue evidence="5">Leaf</tissue>
    </source>
</reference>
<evidence type="ECO:0000256" key="2">
    <source>
        <dbReference type="ARBA" id="ARBA00022737"/>
    </source>
</evidence>
<keyword evidence="3" id="KW-0809">Transit peptide</keyword>
<comment type="similarity">
    <text evidence="1">Belongs to the PPR family. P subfamily.</text>
</comment>
<feature type="repeat" description="PPR" evidence="4">
    <location>
        <begin position="88"/>
        <end position="122"/>
    </location>
</feature>
<evidence type="ECO:0000256" key="4">
    <source>
        <dbReference type="PROSITE-ProRule" id="PRU00708"/>
    </source>
</evidence>
<dbReference type="PANTHER" id="PTHR47938:SF7">
    <property type="entry name" value="PENTACOTRIPEPTIDE-REPEAT REGION OF PRORP DOMAIN-CONTAINING PROTEIN"/>
    <property type="match status" value="1"/>
</dbReference>
<protein>
    <recommendedName>
        <fullName evidence="6">Pentacotripeptide-repeat region of PRORP domain-containing protein</fullName>
    </recommendedName>
</protein>
<dbReference type="EMBL" id="CM022218">
    <property type="protein sequence ID" value="KAF7033011.1"/>
    <property type="molecule type" value="Genomic_DNA"/>
</dbReference>
<dbReference type="Gene3D" id="1.25.40.10">
    <property type="entry name" value="Tetratricopeptide repeat domain"/>
    <property type="match status" value="3"/>
</dbReference>
<feature type="repeat" description="PPR" evidence="4">
    <location>
        <begin position="19"/>
        <end position="53"/>
    </location>
</feature>
<dbReference type="PANTHER" id="PTHR47938">
    <property type="entry name" value="RESPIRATORY COMPLEX I CHAPERONE (CIA84), PUTATIVE (AFU_ORTHOLOGUE AFUA_2G06020)-RELATED"/>
    <property type="match status" value="1"/>
</dbReference>
<evidence type="ECO:0008006" key="6">
    <source>
        <dbReference type="Google" id="ProtNLM"/>
    </source>
</evidence>
<evidence type="ECO:0000256" key="1">
    <source>
        <dbReference type="ARBA" id="ARBA00007626"/>
    </source>
</evidence>
<feature type="repeat" description="PPR" evidence="4">
    <location>
        <begin position="193"/>
        <end position="227"/>
    </location>
</feature>
<dbReference type="NCBIfam" id="TIGR00756">
    <property type="entry name" value="PPR"/>
    <property type="match status" value="4"/>
</dbReference>
<dbReference type="OrthoDB" id="185373at2759"/>
<reference evidence="5" key="2">
    <citation type="submission" date="2020-03" db="EMBL/GenBank/DDBJ databases">
        <title>The second near-complete assembly of the hexaploid bread wheat (Triticum aestivum) genome.</title>
        <authorList>
            <person name="Zimin A.V."/>
            <person name="Puiu D."/>
            <person name="Shumante A."/>
            <person name="Alonge M."/>
            <person name="Salzberg S.L."/>
        </authorList>
    </citation>
    <scope>NUCLEOTIDE SEQUENCE</scope>
    <source>
        <tissue evidence="5">Leaf</tissue>
    </source>
</reference>
<dbReference type="Proteomes" id="UP000815260">
    <property type="component" value="Chromosome 3B"/>
</dbReference>
<dbReference type="Pfam" id="PF13041">
    <property type="entry name" value="PPR_2"/>
    <property type="match status" value="2"/>
</dbReference>